<dbReference type="AlphaFoldDB" id="A0A8H6Y275"/>
<protein>
    <recommendedName>
        <fullName evidence="3">F-box domain-containing protein</fullName>
    </recommendedName>
</protein>
<accession>A0A8H6Y275</accession>
<reference evidence="1" key="1">
    <citation type="submission" date="2020-05" db="EMBL/GenBank/DDBJ databases">
        <title>Mycena genomes resolve the evolution of fungal bioluminescence.</title>
        <authorList>
            <person name="Tsai I.J."/>
        </authorList>
    </citation>
    <scope>NUCLEOTIDE SEQUENCE</scope>
    <source>
        <strain evidence="1">160909Yilan</strain>
    </source>
</reference>
<gene>
    <name evidence="1" type="ORF">MSAN_01624900</name>
</gene>
<evidence type="ECO:0008006" key="3">
    <source>
        <dbReference type="Google" id="ProtNLM"/>
    </source>
</evidence>
<proteinExistence type="predicted"/>
<dbReference type="Proteomes" id="UP000623467">
    <property type="component" value="Unassembled WGS sequence"/>
</dbReference>
<organism evidence="1 2">
    <name type="scientific">Mycena sanguinolenta</name>
    <dbReference type="NCBI Taxonomy" id="230812"/>
    <lineage>
        <taxon>Eukaryota</taxon>
        <taxon>Fungi</taxon>
        <taxon>Dikarya</taxon>
        <taxon>Basidiomycota</taxon>
        <taxon>Agaricomycotina</taxon>
        <taxon>Agaricomycetes</taxon>
        <taxon>Agaricomycetidae</taxon>
        <taxon>Agaricales</taxon>
        <taxon>Marasmiineae</taxon>
        <taxon>Mycenaceae</taxon>
        <taxon>Mycena</taxon>
    </lineage>
</organism>
<dbReference type="OrthoDB" id="2852044at2759"/>
<name>A0A8H6Y275_9AGAR</name>
<dbReference type="EMBL" id="JACAZH010000014">
    <property type="protein sequence ID" value="KAF7350646.1"/>
    <property type="molecule type" value="Genomic_DNA"/>
</dbReference>
<keyword evidence="2" id="KW-1185">Reference proteome</keyword>
<evidence type="ECO:0000313" key="1">
    <source>
        <dbReference type="EMBL" id="KAF7350646.1"/>
    </source>
</evidence>
<comment type="caution">
    <text evidence="1">The sequence shown here is derived from an EMBL/GenBank/DDBJ whole genome shotgun (WGS) entry which is preliminary data.</text>
</comment>
<sequence length="200" mass="23199">MLLSLANELQEHIYSFQDYHNLTVLMRVNKSLCLLVEPMLYSKVELHPPDYHEYYRYPSETDSIPGEHRNYWTEASVYEGTQGLKECDADVKTHAFMSVFDDSDDGPPRARREALAQHVRLLCLELSLDSSDESVADPLGILASFQNLTHLELTMNWPCQHQIWDKAVQAFLAKSRPPLENLRTLRLRGYVPKEFVQYLL</sequence>
<evidence type="ECO:0000313" key="2">
    <source>
        <dbReference type="Proteomes" id="UP000623467"/>
    </source>
</evidence>